<gene>
    <name evidence="1" type="ORF">OCU04_012077</name>
</gene>
<name>A0A9X0DD64_9HELO</name>
<dbReference type="AlphaFoldDB" id="A0A9X0DD64"/>
<protein>
    <submittedName>
        <fullName evidence="1">Uncharacterized protein</fullName>
    </submittedName>
</protein>
<comment type="caution">
    <text evidence="1">The sequence shown here is derived from an EMBL/GenBank/DDBJ whole genome shotgun (WGS) entry which is preliminary data.</text>
</comment>
<dbReference type="Proteomes" id="UP001152300">
    <property type="component" value="Unassembled WGS sequence"/>
</dbReference>
<organism evidence="1 2">
    <name type="scientific">Sclerotinia nivalis</name>
    <dbReference type="NCBI Taxonomy" id="352851"/>
    <lineage>
        <taxon>Eukaryota</taxon>
        <taxon>Fungi</taxon>
        <taxon>Dikarya</taxon>
        <taxon>Ascomycota</taxon>
        <taxon>Pezizomycotina</taxon>
        <taxon>Leotiomycetes</taxon>
        <taxon>Helotiales</taxon>
        <taxon>Sclerotiniaceae</taxon>
        <taxon>Sclerotinia</taxon>
    </lineage>
</organism>
<keyword evidence="2" id="KW-1185">Reference proteome</keyword>
<proteinExistence type="predicted"/>
<evidence type="ECO:0000313" key="1">
    <source>
        <dbReference type="EMBL" id="KAJ8059101.1"/>
    </source>
</evidence>
<evidence type="ECO:0000313" key="2">
    <source>
        <dbReference type="Proteomes" id="UP001152300"/>
    </source>
</evidence>
<dbReference type="EMBL" id="JAPEIS010000015">
    <property type="protein sequence ID" value="KAJ8059101.1"/>
    <property type="molecule type" value="Genomic_DNA"/>
</dbReference>
<reference evidence="1" key="1">
    <citation type="submission" date="2022-11" db="EMBL/GenBank/DDBJ databases">
        <title>Genome Resource of Sclerotinia nivalis Strain SnTB1, a Plant Pathogen Isolated from American Ginseng.</title>
        <authorList>
            <person name="Fan S."/>
        </authorList>
    </citation>
    <scope>NUCLEOTIDE SEQUENCE</scope>
    <source>
        <strain evidence="1">SnTB1</strain>
    </source>
</reference>
<accession>A0A9X0DD64</accession>
<sequence>MADENLNEPSLEDQDLEFYDWQHPVDYGGMLGELEPPQDFVAVDDPGLLRRQKLWLQIDQICRNHYIQYIEA</sequence>